<dbReference type="PANTHER" id="PTHR39466:SF1">
    <property type="entry name" value="RGS DOMAIN-CONTAINING PROTEIN"/>
    <property type="match status" value="1"/>
</dbReference>
<dbReference type="AlphaFoldDB" id="A0AAW0R960"/>
<evidence type="ECO:0000256" key="2">
    <source>
        <dbReference type="SAM" id="Phobius"/>
    </source>
</evidence>
<dbReference type="Gene3D" id="1.10.167.10">
    <property type="entry name" value="Regulator of G-protein Signalling 4, domain 2"/>
    <property type="match status" value="1"/>
</dbReference>
<feature type="transmembrane region" description="Helical" evidence="2">
    <location>
        <begin position="297"/>
        <end position="319"/>
    </location>
</feature>
<dbReference type="PANTHER" id="PTHR39466">
    <property type="entry name" value="RGS DOMAIN-CONTAINING PROTEIN"/>
    <property type="match status" value="1"/>
</dbReference>
<accession>A0AAW0R960</accession>
<feature type="region of interest" description="Disordered" evidence="1">
    <location>
        <begin position="336"/>
        <end position="371"/>
    </location>
</feature>
<evidence type="ECO:0000256" key="1">
    <source>
        <dbReference type="SAM" id="MobiDB-lite"/>
    </source>
</evidence>
<keyword evidence="2" id="KW-0812">Transmembrane</keyword>
<dbReference type="InterPro" id="IPR044926">
    <property type="entry name" value="RGS_subdomain_2"/>
</dbReference>
<reference evidence="3 4" key="1">
    <citation type="submission" date="2023-01" db="EMBL/GenBank/DDBJ databases">
        <title>Analysis of 21 Apiospora genomes using comparative genomics revels a genus with tremendous synthesis potential of carbohydrate active enzymes and secondary metabolites.</title>
        <authorList>
            <person name="Sorensen T."/>
        </authorList>
    </citation>
    <scope>NUCLEOTIDE SEQUENCE [LARGE SCALE GENOMIC DNA]</scope>
    <source>
        <strain evidence="3 4">CBS 117206</strain>
    </source>
</reference>
<name>A0AAW0R960_9PEZI</name>
<dbReference type="Proteomes" id="UP001392437">
    <property type="component" value="Unassembled WGS sequence"/>
</dbReference>
<dbReference type="InterPro" id="IPR036305">
    <property type="entry name" value="RGS_sf"/>
</dbReference>
<gene>
    <name evidence="3" type="ORF">PG999_002673</name>
</gene>
<keyword evidence="2" id="KW-1133">Transmembrane helix</keyword>
<feature type="transmembrane region" description="Helical" evidence="2">
    <location>
        <begin position="262"/>
        <end position="285"/>
    </location>
</feature>
<proteinExistence type="predicted"/>
<dbReference type="SUPFAM" id="SSF48097">
    <property type="entry name" value="Regulator of G-protein signaling, RGS"/>
    <property type="match status" value="1"/>
</dbReference>
<protein>
    <recommendedName>
        <fullName evidence="5">RGS domain-containing protein</fullName>
    </recommendedName>
</protein>
<sequence>MPLLFYRRPDYLRRDKPVWTEDNYADCVERAEACRSHIPESLSFEEIVRNRTLPPCSLNDFMDYLMYVEYDAECLQFFLWYCDYVERWRCLPQAQKDSSPMWDPSKIVARPESARSRTGSFNENAQRMTRILGILDTSTKYDGNRGRSHSSAASPTNFSRPKTAFSDEFQIAKARRDGQPFSVQPFREEMTRIVRHYISTSGPRQLNLTHVDRIACIQAVEQTTHPSALLPAFTAAEALLKGQCHPNFVRWSISNSNRPRVIFARVLAAVLISLGFALNAALVLSSFSRYLRLAPSLLWPIGFVFLLASRHGICVILHWNYKRNLRPWEQFADEDFASSPSSPSDEKKPTNATDGQKRPPSSSSSSSSSAPVTRVASVDPLQSFGSANDAFFDSEPWVGEYQQKSTWRKIFEVSITTQNEHVRALQSRIVRQALLWGGLISLALTAGALSAPELGVF</sequence>
<organism evidence="3 4">
    <name type="scientific">Apiospora kogelbergensis</name>
    <dbReference type="NCBI Taxonomy" id="1337665"/>
    <lineage>
        <taxon>Eukaryota</taxon>
        <taxon>Fungi</taxon>
        <taxon>Dikarya</taxon>
        <taxon>Ascomycota</taxon>
        <taxon>Pezizomycotina</taxon>
        <taxon>Sordariomycetes</taxon>
        <taxon>Xylariomycetidae</taxon>
        <taxon>Amphisphaeriales</taxon>
        <taxon>Apiosporaceae</taxon>
        <taxon>Apiospora</taxon>
    </lineage>
</organism>
<keyword evidence="2" id="KW-0472">Membrane</keyword>
<feature type="transmembrane region" description="Helical" evidence="2">
    <location>
        <begin position="433"/>
        <end position="451"/>
    </location>
</feature>
<dbReference type="EMBL" id="JAQQWP010000002">
    <property type="protein sequence ID" value="KAK8130293.1"/>
    <property type="molecule type" value="Genomic_DNA"/>
</dbReference>
<evidence type="ECO:0000313" key="3">
    <source>
        <dbReference type="EMBL" id="KAK8130293.1"/>
    </source>
</evidence>
<comment type="caution">
    <text evidence="3">The sequence shown here is derived from an EMBL/GenBank/DDBJ whole genome shotgun (WGS) entry which is preliminary data.</text>
</comment>
<keyword evidence="4" id="KW-1185">Reference proteome</keyword>
<evidence type="ECO:0008006" key="5">
    <source>
        <dbReference type="Google" id="ProtNLM"/>
    </source>
</evidence>
<evidence type="ECO:0000313" key="4">
    <source>
        <dbReference type="Proteomes" id="UP001392437"/>
    </source>
</evidence>